<dbReference type="EMBL" id="SRKY01000002">
    <property type="protein sequence ID" value="THH37270.1"/>
    <property type="molecule type" value="Genomic_DNA"/>
</dbReference>
<dbReference type="InterPro" id="IPR009562">
    <property type="entry name" value="DUF1178"/>
</dbReference>
<organism evidence="2 3">
    <name type="scientific">Aliishimia ponticola</name>
    <dbReference type="NCBI Taxonomy" id="2499833"/>
    <lineage>
        <taxon>Bacteria</taxon>
        <taxon>Pseudomonadati</taxon>
        <taxon>Pseudomonadota</taxon>
        <taxon>Alphaproteobacteria</taxon>
        <taxon>Rhodobacterales</taxon>
        <taxon>Paracoccaceae</taxon>
        <taxon>Aliishimia</taxon>
    </lineage>
</organism>
<gene>
    <name evidence="2" type="ORF">E4Z66_10135</name>
</gene>
<keyword evidence="3" id="KW-1185">Reference proteome</keyword>
<reference evidence="2 3" key="1">
    <citation type="submission" date="2019-04" db="EMBL/GenBank/DDBJ databases">
        <title>Shimia ponticola sp. nov., isolated from seawater.</title>
        <authorList>
            <person name="Kim Y.-O."/>
            <person name="Yoon J.-H."/>
        </authorList>
    </citation>
    <scope>NUCLEOTIDE SEQUENCE [LARGE SCALE GENOMIC DNA]</scope>
    <source>
        <strain evidence="2 3">MYP11</strain>
    </source>
</reference>
<evidence type="ECO:0000313" key="3">
    <source>
        <dbReference type="Proteomes" id="UP000306602"/>
    </source>
</evidence>
<accession>A0A4S4NM32</accession>
<sequence>MIQYSLKCASGHSFESWFKSSDAYDSLKAAGHVSCAVCGSIEVEKGIMAPHVGTSRTKQPDVPQRAAEPTQSVAKVPEAQMRQLLAEMKRQVEANSDYVGKNFVKEARAMHLGDAPERAIYGEAKPAEAKALIDEGVPVMPLPFTPTRKTN</sequence>
<dbReference type="PIRSF" id="PIRSF032131">
    <property type="entry name" value="UCP032131"/>
    <property type="match status" value="1"/>
</dbReference>
<proteinExistence type="predicted"/>
<protein>
    <submittedName>
        <fullName evidence="2">DUF1178 family protein</fullName>
    </submittedName>
</protein>
<feature type="region of interest" description="Disordered" evidence="1">
    <location>
        <begin position="52"/>
        <end position="73"/>
    </location>
</feature>
<evidence type="ECO:0000313" key="2">
    <source>
        <dbReference type="EMBL" id="THH37270.1"/>
    </source>
</evidence>
<evidence type="ECO:0000256" key="1">
    <source>
        <dbReference type="SAM" id="MobiDB-lite"/>
    </source>
</evidence>
<name>A0A4S4NM32_9RHOB</name>
<dbReference type="OrthoDB" id="9799894at2"/>
<dbReference type="Proteomes" id="UP000306602">
    <property type="component" value="Unassembled WGS sequence"/>
</dbReference>
<dbReference type="Pfam" id="PF06676">
    <property type="entry name" value="DUF1178"/>
    <property type="match status" value="1"/>
</dbReference>
<dbReference type="AlphaFoldDB" id="A0A4S4NM32"/>
<comment type="caution">
    <text evidence="2">The sequence shown here is derived from an EMBL/GenBank/DDBJ whole genome shotgun (WGS) entry which is preliminary data.</text>
</comment>
<dbReference type="RefSeq" id="WP_136462868.1">
    <property type="nucleotide sequence ID" value="NZ_SRKY01000002.1"/>
</dbReference>